<dbReference type="EMBL" id="MN739142">
    <property type="protein sequence ID" value="QHS90662.1"/>
    <property type="molecule type" value="Genomic_DNA"/>
</dbReference>
<reference evidence="1" key="1">
    <citation type="journal article" date="2020" name="Nature">
        <title>Giant virus diversity and host interactions through global metagenomics.</title>
        <authorList>
            <person name="Schulz F."/>
            <person name="Roux S."/>
            <person name="Paez-Espino D."/>
            <person name="Jungbluth S."/>
            <person name="Walsh D.A."/>
            <person name="Denef V.J."/>
            <person name="McMahon K.D."/>
            <person name="Konstantinidis K.T."/>
            <person name="Eloe-Fadrosh E.A."/>
            <person name="Kyrpides N.C."/>
            <person name="Woyke T."/>
        </authorList>
    </citation>
    <scope>NUCLEOTIDE SEQUENCE</scope>
    <source>
        <strain evidence="1">GVMAG-M-3300010354-11</strain>
    </source>
</reference>
<name>A0A6C0BFA2_9ZZZZ</name>
<evidence type="ECO:0000313" key="1">
    <source>
        <dbReference type="EMBL" id="QHS90662.1"/>
    </source>
</evidence>
<accession>A0A6C0BFA2</accession>
<dbReference type="AlphaFoldDB" id="A0A6C0BFA2"/>
<sequence>MVVQPYQLHITHGCKDTFLDEQKLLEKQLNNKIHLIIRSVFGISLII</sequence>
<organism evidence="1">
    <name type="scientific">viral metagenome</name>
    <dbReference type="NCBI Taxonomy" id="1070528"/>
    <lineage>
        <taxon>unclassified sequences</taxon>
        <taxon>metagenomes</taxon>
        <taxon>organismal metagenomes</taxon>
    </lineage>
</organism>
<proteinExistence type="predicted"/>
<protein>
    <submittedName>
        <fullName evidence="1">Uncharacterized protein</fullName>
    </submittedName>
</protein>